<sequence length="543" mass="65865">MNFNRLELKDRIKNKLMNNSYTIYEVEKDISSEQESLRSQKRSFKSSTVNLAEINTRGSSEPREHKKRCMDCAKNRLAMMEMQKNYDFFKEKISSTEKHLKQYDSLLSIKEKRLIEKENTLKLEKSSLLSEIQTFKQQQIEYENQLQKKYDILHQEKESAKERKTQLDLKYDTILKLVKEYETNIESLKKKIKSDVFIEYKEKEAYFNRKEEEIDMKNKAFAEEVRDKEKEFQECEKILRKTHENLCIKEENLFIEKQELETFKCYLYKHKEDIENNIKERIAEIEKKEQWIYEEKAELEMKNMKINEEYARIKSLNEEIKIKSQQVTGRSMEIKERLERENEEYREELENKDRKLMEKEEQIQEIVRKLKEEEKKIQGYWNSAGDIEKTVEELEYYKSRVLDFEMKYKNPDSKQENDEKVVEILNVLESKLQMLTEREIELNKLEIELRHDKNEVNKAVALISFMNEELSQEKKAQKIQQNEISKTKEKIQRIIQKQNEKEKLIEIQNQELSLLKQKLKEREKLLEVKEKTFNSFEGQILNS</sequence>
<dbReference type="Proteomes" id="UP000187209">
    <property type="component" value="Unassembled WGS sequence"/>
</dbReference>
<proteinExistence type="predicted"/>
<keyword evidence="1" id="KW-0175">Coiled coil</keyword>
<feature type="coiled-coil region" evidence="1">
    <location>
        <begin position="425"/>
        <end position="462"/>
    </location>
</feature>
<reference evidence="2 3" key="1">
    <citation type="submission" date="2016-11" db="EMBL/GenBank/DDBJ databases">
        <title>The macronuclear genome of Stentor coeruleus: a giant cell with tiny introns.</title>
        <authorList>
            <person name="Slabodnick M."/>
            <person name="Ruby J.G."/>
            <person name="Reiff S.B."/>
            <person name="Swart E.C."/>
            <person name="Gosai S."/>
            <person name="Prabakaran S."/>
            <person name="Witkowska E."/>
            <person name="Larue G.E."/>
            <person name="Fisher S."/>
            <person name="Freeman R.M."/>
            <person name="Gunawardena J."/>
            <person name="Chu W."/>
            <person name="Stover N.A."/>
            <person name="Gregory B.D."/>
            <person name="Nowacki M."/>
            <person name="Derisi J."/>
            <person name="Roy S.W."/>
            <person name="Marshall W.F."/>
            <person name="Sood P."/>
        </authorList>
    </citation>
    <scope>NUCLEOTIDE SEQUENCE [LARGE SCALE GENOMIC DNA]</scope>
    <source>
        <strain evidence="2">WM001</strain>
    </source>
</reference>
<comment type="caution">
    <text evidence="2">The sequence shown here is derived from an EMBL/GenBank/DDBJ whole genome shotgun (WGS) entry which is preliminary data.</text>
</comment>
<protein>
    <submittedName>
        <fullName evidence="2">Uncharacterized protein</fullName>
    </submittedName>
</protein>
<accession>A0A1R2BUF0</accession>
<feature type="coiled-coil region" evidence="1">
    <location>
        <begin position="143"/>
        <end position="191"/>
    </location>
</feature>
<keyword evidence="3" id="KW-1185">Reference proteome</keyword>
<feature type="coiled-coil region" evidence="1">
    <location>
        <begin position="268"/>
        <end position="376"/>
    </location>
</feature>
<organism evidence="2 3">
    <name type="scientific">Stentor coeruleus</name>
    <dbReference type="NCBI Taxonomy" id="5963"/>
    <lineage>
        <taxon>Eukaryota</taxon>
        <taxon>Sar</taxon>
        <taxon>Alveolata</taxon>
        <taxon>Ciliophora</taxon>
        <taxon>Postciliodesmatophora</taxon>
        <taxon>Heterotrichea</taxon>
        <taxon>Heterotrichida</taxon>
        <taxon>Stentoridae</taxon>
        <taxon>Stentor</taxon>
    </lineage>
</organism>
<name>A0A1R2BUF0_9CILI</name>
<dbReference type="AlphaFoldDB" id="A0A1R2BUF0"/>
<evidence type="ECO:0000313" key="2">
    <source>
        <dbReference type="EMBL" id="OMJ80384.1"/>
    </source>
</evidence>
<evidence type="ECO:0000313" key="3">
    <source>
        <dbReference type="Proteomes" id="UP000187209"/>
    </source>
</evidence>
<feature type="coiled-coil region" evidence="1">
    <location>
        <begin position="498"/>
        <end position="532"/>
    </location>
</feature>
<evidence type="ECO:0000256" key="1">
    <source>
        <dbReference type="SAM" id="Coils"/>
    </source>
</evidence>
<gene>
    <name evidence="2" type="ORF">SteCoe_19379</name>
</gene>
<dbReference type="EMBL" id="MPUH01000426">
    <property type="protein sequence ID" value="OMJ80384.1"/>
    <property type="molecule type" value="Genomic_DNA"/>
</dbReference>